<dbReference type="PANTHER" id="PTHR45138">
    <property type="entry name" value="REGULATORY COMPONENTS OF SENSORY TRANSDUCTION SYSTEM"/>
    <property type="match status" value="1"/>
</dbReference>
<evidence type="ECO:0000313" key="6">
    <source>
        <dbReference type="EMBL" id="OWV32136.1"/>
    </source>
</evidence>
<dbReference type="SMART" id="SM00267">
    <property type="entry name" value="GGDEF"/>
    <property type="match status" value="1"/>
</dbReference>
<keyword evidence="4" id="KW-0472">Membrane</keyword>
<dbReference type="NCBIfam" id="TIGR00254">
    <property type="entry name" value="GGDEF"/>
    <property type="match status" value="1"/>
</dbReference>
<protein>
    <recommendedName>
        <fullName evidence="1">diguanylate cyclase</fullName>
        <ecNumber evidence="1">2.7.7.65</ecNumber>
    </recommendedName>
</protein>
<feature type="transmembrane region" description="Helical" evidence="4">
    <location>
        <begin position="33"/>
        <end position="53"/>
    </location>
</feature>
<dbReference type="GO" id="GO:0052621">
    <property type="term" value="F:diguanylate cyclase activity"/>
    <property type="evidence" value="ECO:0007669"/>
    <property type="project" value="UniProtKB-EC"/>
</dbReference>
<keyword evidence="7" id="KW-1185">Reference proteome</keyword>
<dbReference type="Gene3D" id="3.30.70.270">
    <property type="match status" value="1"/>
</dbReference>
<feature type="transmembrane region" description="Helical" evidence="4">
    <location>
        <begin position="6"/>
        <end position="26"/>
    </location>
</feature>
<name>A0A219B1Y6_9SPHN</name>
<keyword evidence="4" id="KW-0812">Transmembrane</keyword>
<dbReference type="OrthoDB" id="384661at2"/>
<dbReference type="Proteomes" id="UP000198462">
    <property type="component" value="Unassembled WGS sequence"/>
</dbReference>
<feature type="transmembrane region" description="Helical" evidence="4">
    <location>
        <begin position="59"/>
        <end position="80"/>
    </location>
</feature>
<dbReference type="PANTHER" id="PTHR45138:SF9">
    <property type="entry name" value="DIGUANYLATE CYCLASE DGCM-RELATED"/>
    <property type="match status" value="1"/>
</dbReference>
<comment type="catalytic activity">
    <reaction evidence="2">
        <text>2 GTP = 3',3'-c-di-GMP + 2 diphosphate</text>
        <dbReference type="Rhea" id="RHEA:24898"/>
        <dbReference type="ChEBI" id="CHEBI:33019"/>
        <dbReference type="ChEBI" id="CHEBI:37565"/>
        <dbReference type="ChEBI" id="CHEBI:58805"/>
        <dbReference type="EC" id="2.7.7.65"/>
    </reaction>
</comment>
<comment type="caution">
    <text evidence="6">The sequence shown here is derived from an EMBL/GenBank/DDBJ whole genome shotgun (WGS) entry which is preliminary data.</text>
</comment>
<evidence type="ECO:0000256" key="3">
    <source>
        <dbReference type="SAM" id="MobiDB-lite"/>
    </source>
</evidence>
<accession>A0A219B1Y6</accession>
<dbReference type="RefSeq" id="WP_088710935.1">
    <property type="nucleotide sequence ID" value="NZ_NFZT01000001.1"/>
</dbReference>
<feature type="region of interest" description="Disordered" evidence="3">
    <location>
        <begin position="370"/>
        <end position="389"/>
    </location>
</feature>
<evidence type="ECO:0000256" key="2">
    <source>
        <dbReference type="ARBA" id="ARBA00034247"/>
    </source>
</evidence>
<organism evidence="6 7">
    <name type="scientific">Pacificimonas flava</name>
    <dbReference type="NCBI Taxonomy" id="1234595"/>
    <lineage>
        <taxon>Bacteria</taxon>
        <taxon>Pseudomonadati</taxon>
        <taxon>Pseudomonadota</taxon>
        <taxon>Alphaproteobacteria</taxon>
        <taxon>Sphingomonadales</taxon>
        <taxon>Sphingosinicellaceae</taxon>
        <taxon>Pacificimonas</taxon>
    </lineage>
</organism>
<evidence type="ECO:0000259" key="5">
    <source>
        <dbReference type="PROSITE" id="PS50887"/>
    </source>
</evidence>
<dbReference type="GO" id="GO:1902201">
    <property type="term" value="P:negative regulation of bacterial-type flagellum-dependent cell motility"/>
    <property type="evidence" value="ECO:0007669"/>
    <property type="project" value="TreeGrafter"/>
</dbReference>
<dbReference type="InterPro" id="IPR043128">
    <property type="entry name" value="Rev_trsase/Diguanyl_cyclase"/>
</dbReference>
<reference evidence="7" key="1">
    <citation type="submission" date="2017-05" db="EMBL/GenBank/DDBJ databases">
        <authorList>
            <person name="Lin X."/>
        </authorList>
    </citation>
    <scope>NUCLEOTIDE SEQUENCE [LARGE SCALE GENOMIC DNA]</scope>
    <source>
        <strain evidence="7">JLT2012</strain>
    </source>
</reference>
<dbReference type="InterPro" id="IPR050469">
    <property type="entry name" value="Diguanylate_Cyclase"/>
</dbReference>
<evidence type="ECO:0000313" key="7">
    <source>
        <dbReference type="Proteomes" id="UP000198462"/>
    </source>
</evidence>
<dbReference type="InterPro" id="IPR029787">
    <property type="entry name" value="Nucleotide_cyclase"/>
</dbReference>
<feature type="domain" description="GGDEF" evidence="5">
    <location>
        <begin position="245"/>
        <end position="374"/>
    </location>
</feature>
<proteinExistence type="predicted"/>
<evidence type="ECO:0000256" key="1">
    <source>
        <dbReference type="ARBA" id="ARBA00012528"/>
    </source>
</evidence>
<dbReference type="GO" id="GO:0005886">
    <property type="term" value="C:plasma membrane"/>
    <property type="evidence" value="ECO:0007669"/>
    <property type="project" value="TreeGrafter"/>
</dbReference>
<dbReference type="AlphaFoldDB" id="A0A219B1Y6"/>
<feature type="transmembrane region" description="Helical" evidence="4">
    <location>
        <begin position="187"/>
        <end position="207"/>
    </location>
</feature>
<dbReference type="SUPFAM" id="SSF55073">
    <property type="entry name" value="Nucleotide cyclase"/>
    <property type="match status" value="1"/>
</dbReference>
<dbReference type="CDD" id="cd01949">
    <property type="entry name" value="GGDEF"/>
    <property type="match status" value="1"/>
</dbReference>
<evidence type="ECO:0000256" key="4">
    <source>
        <dbReference type="SAM" id="Phobius"/>
    </source>
</evidence>
<dbReference type="PROSITE" id="PS50887">
    <property type="entry name" value="GGDEF"/>
    <property type="match status" value="1"/>
</dbReference>
<feature type="transmembrane region" description="Helical" evidence="4">
    <location>
        <begin position="92"/>
        <end position="109"/>
    </location>
</feature>
<feature type="transmembrane region" description="Helical" evidence="4">
    <location>
        <begin position="147"/>
        <end position="167"/>
    </location>
</feature>
<sequence length="389" mass="40791">MNEAIFFWLAPSVLAIFTLVFVAVAISQPEHLSARWAAAGFAVALVALLADTAREPDNLILMACATALHWVALGLISTAYVVRKGGRLPRRYVGIVAATGLAVLLHTTFVERDPALGSANANLIGAAIQAGALPVLLRRSRSIIDRILAGTVIFAASCYFLRGVLFLPRDAAEIDAAAGFWSLYNLTFYLTTGALALIGGIILLLGIGSDLIERHSRASGTDHLTGIANLRAFEGWIGTEGTRAGFAAVLLVDLDHFKAINDRFGHETGDRALIAAAGVLDRMVGGEGRVARIGGEEFAVLLYPDGQRRPSQVAEDIRAGLAGLEIAGIPGGLTGSVGVVPIGDASLRQALRAADQAVYAAKREGRNRVMSVDAPSGSLPATDRPLAAE</sequence>
<dbReference type="Pfam" id="PF00990">
    <property type="entry name" value="GGDEF"/>
    <property type="match status" value="1"/>
</dbReference>
<feature type="transmembrane region" description="Helical" evidence="4">
    <location>
        <begin position="115"/>
        <end position="135"/>
    </location>
</feature>
<keyword evidence="4" id="KW-1133">Transmembrane helix</keyword>
<dbReference type="GO" id="GO:0043709">
    <property type="term" value="P:cell adhesion involved in single-species biofilm formation"/>
    <property type="evidence" value="ECO:0007669"/>
    <property type="project" value="TreeGrafter"/>
</dbReference>
<dbReference type="EMBL" id="NFZT01000001">
    <property type="protein sequence ID" value="OWV32136.1"/>
    <property type="molecule type" value="Genomic_DNA"/>
</dbReference>
<dbReference type="EC" id="2.7.7.65" evidence="1"/>
<dbReference type="InterPro" id="IPR000160">
    <property type="entry name" value="GGDEF_dom"/>
</dbReference>
<gene>
    <name evidence="6" type="ORF">B5C34_00840</name>
</gene>